<feature type="compositionally biased region" description="Polar residues" evidence="2">
    <location>
        <begin position="971"/>
        <end position="980"/>
    </location>
</feature>
<dbReference type="Proteomes" id="UP001239445">
    <property type="component" value="Unassembled WGS sequence"/>
</dbReference>
<feature type="region of interest" description="Disordered" evidence="2">
    <location>
        <begin position="520"/>
        <end position="648"/>
    </location>
</feature>
<evidence type="ECO:0000313" key="3">
    <source>
        <dbReference type="EMBL" id="KAK1753091.1"/>
    </source>
</evidence>
<reference evidence="3" key="1">
    <citation type="submission" date="2023-06" db="EMBL/GenBank/DDBJ databases">
        <title>Genome-scale phylogeny and comparative genomics of the fungal order Sordariales.</title>
        <authorList>
            <consortium name="Lawrence Berkeley National Laboratory"/>
            <person name="Hensen N."/>
            <person name="Bonometti L."/>
            <person name="Westerberg I."/>
            <person name="Brannstrom I.O."/>
            <person name="Guillou S."/>
            <person name="Cros-Aarteil S."/>
            <person name="Calhoun S."/>
            <person name="Haridas S."/>
            <person name="Kuo A."/>
            <person name="Mondo S."/>
            <person name="Pangilinan J."/>
            <person name="Riley R."/>
            <person name="Labutti K."/>
            <person name="Andreopoulos B."/>
            <person name="Lipzen A."/>
            <person name="Chen C."/>
            <person name="Yanf M."/>
            <person name="Daum C."/>
            <person name="Ng V."/>
            <person name="Clum A."/>
            <person name="Steindorff A."/>
            <person name="Ohm R."/>
            <person name="Martin F."/>
            <person name="Silar P."/>
            <person name="Natvig D."/>
            <person name="Lalanne C."/>
            <person name="Gautier V."/>
            <person name="Ament-Velasquez S.L."/>
            <person name="Kruys A."/>
            <person name="Hutchinson M.I."/>
            <person name="Powell A.J."/>
            <person name="Barry K."/>
            <person name="Miller A.N."/>
            <person name="Grigoriev I.V."/>
            <person name="Debuchy R."/>
            <person name="Gladieux P."/>
            <person name="Thoren M.H."/>
            <person name="Johannesson H."/>
        </authorList>
    </citation>
    <scope>NUCLEOTIDE SEQUENCE</scope>
    <source>
        <strain evidence="3">PSN4</strain>
    </source>
</reference>
<feature type="coiled-coil region" evidence="1">
    <location>
        <begin position="150"/>
        <end position="177"/>
    </location>
</feature>
<evidence type="ECO:0000256" key="1">
    <source>
        <dbReference type="SAM" id="Coils"/>
    </source>
</evidence>
<feature type="compositionally biased region" description="Polar residues" evidence="2">
    <location>
        <begin position="602"/>
        <end position="614"/>
    </location>
</feature>
<feature type="compositionally biased region" description="Low complexity" evidence="2">
    <location>
        <begin position="537"/>
        <end position="549"/>
    </location>
</feature>
<dbReference type="EMBL" id="MU839838">
    <property type="protein sequence ID" value="KAK1753091.1"/>
    <property type="molecule type" value="Genomic_DNA"/>
</dbReference>
<keyword evidence="4" id="KW-1185">Reference proteome</keyword>
<organism evidence="3 4">
    <name type="scientific">Echria macrotheca</name>
    <dbReference type="NCBI Taxonomy" id="438768"/>
    <lineage>
        <taxon>Eukaryota</taxon>
        <taxon>Fungi</taxon>
        <taxon>Dikarya</taxon>
        <taxon>Ascomycota</taxon>
        <taxon>Pezizomycotina</taxon>
        <taxon>Sordariomycetes</taxon>
        <taxon>Sordariomycetidae</taxon>
        <taxon>Sordariales</taxon>
        <taxon>Schizotheciaceae</taxon>
        <taxon>Echria</taxon>
    </lineage>
</organism>
<feature type="compositionally biased region" description="Gly residues" evidence="2">
    <location>
        <begin position="402"/>
        <end position="418"/>
    </location>
</feature>
<feature type="compositionally biased region" description="Polar residues" evidence="2">
    <location>
        <begin position="25"/>
        <end position="34"/>
    </location>
</feature>
<dbReference type="GO" id="GO:0005737">
    <property type="term" value="C:cytoplasm"/>
    <property type="evidence" value="ECO:0007669"/>
    <property type="project" value="InterPro"/>
</dbReference>
<evidence type="ECO:0000256" key="2">
    <source>
        <dbReference type="SAM" id="MobiDB-lite"/>
    </source>
</evidence>
<comment type="caution">
    <text evidence="3">The sequence shown here is derived from an EMBL/GenBank/DDBJ whole genome shotgun (WGS) entry which is preliminary data.</text>
</comment>
<dbReference type="GO" id="GO:0007623">
    <property type="term" value="P:circadian rhythm"/>
    <property type="evidence" value="ECO:0007669"/>
    <property type="project" value="InterPro"/>
</dbReference>
<feature type="compositionally biased region" description="Basic and acidic residues" evidence="2">
    <location>
        <begin position="288"/>
        <end position="302"/>
    </location>
</feature>
<keyword evidence="1" id="KW-0175">Coiled coil</keyword>
<feature type="compositionally biased region" description="Polar residues" evidence="2">
    <location>
        <begin position="260"/>
        <end position="276"/>
    </location>
</feature>
<accession>A0AAJ0B7H1</accession>
<dbReference type="GO" id="GO:0006355">
    <property type="term" value="P:regulation of DNA-templated transcription"/>
    <property type="evidence" value="ECO:0007669"/>
    <property type="project" value="InterPro"/>
</dbReference>
<feature type="compositionally biased region" description="Basic and acidic residues" evidence="2">
    <location>
        <begin position="108"/>
        <end position="117"/>
    </location>
</feature>
<gene>
    <name evidence="3" type="ORF">QBC47DRAFT_52414</name>
</gene>
<feature type="region of interest" description="Disordered" evidence="2">
    <location>
        <begin position="857"/>
        <end position="980"/>
    </location>
</feature>
<feature type="compositionally biased region" description="Polar residues" evidence="2">
    <location>
        <begin position="388"/>
        <end position="398"/>
    </location>
</feature>
<sequence length="980" mass="105960">MDNTRQRAHGAQPPPGDDRGHPQPRRTTPETSVTLRHHRISRDATRKHSPAVDATAGVISATRRDSSDESHDTAASDPRGWFNRSNRNPKVTPFETQAMDVDPPFFQKETDSSNEELREADALCDPAYPFGPGARQLTHMRPTVTHSSSADDYRSVIDDLTIENKRLKEELKRYKQFGPDMMKKDKLFEIKVHGLPKRKKRELEATLREFAASLGGSSESPPQRKKQSRTGKGIYSSGESMSKHASSSSSRSRPVDSAYASMSTGPSSHAPNSSKASLGRPSIGSRARTSEQKVQDYLRDTPDGLFPRHLVMTEKEKKKLVVRRLEQLFTGKMGGKGTTQGQQPITADVKSASDTTLAMAPPPNTEASREARIQPNDPSRKKTRSRDNASLSNSNGDQTESGGHGQGSGDGGGSGGRTGHTTSPPTAPLPEQRPTRPKDLDPDRTQVPSENMEYIRHLGLVHPQFLPSSELNLINVSPDADGWVYLNLLCNLAQLHMLNVTPNFIRAAVTEKSTRFQLSPDGRKIRWRGGTNGTKFSSDSSGDNSQKSASTDETDDSNGSPKRKRTKIAGGATLSGHSSKDSKFGPHASASSDSFHYKPMFVQQTSSMETSLEGTGSPGSDGAVDESNPGNASRWDYSGSGSSQRKRRRHDGAIVYYSGAPFCIDLSGDPGDLSPTTYMTSTGQEAESVEIPMRAAVVRTLSGSSLPLRPLSDPPAAVAEALDLSAESTPELLEDDESSSNDELLEFPWCDAPEAVQLGPLEPPLEACGLGGVLPEDHFAVIVTTRRPIGTARGDLRQTRRSTSVESAEAVIHRLATMSTSSPHPTPGTTAVESQIEIGYLTAKFKRLRPVQLPPPAIFFPPFSTDSDDDSDDDLLDSDEEVESEEDSETSEALISLRANPHLSDNTDADHDQLMSDANEDEMPVRANMQSEKNALNKPLRTVMVPGTGAGRPELLQTGSSVATAGGAESGYSSSMEEDA</sequence>
<feature type="compositionally biased region" description="Low complexity" evidence="2">
    <location>
        <begin position="236"/>
        <end position="257"/>
    </location>
</feature>
<protein>
    <submittedName>
        <fullName evidence="3">Frequency clock protein</fullName>
    </submittedName>
</protein>
<name>A0AAJ0B7H1_9PEZI</name>
<feature type="compositionally biased region" description="Acidic residues" evidence="2">
    <location>
        <begin position="866"/>
        <end position="890"/>
    </location>
</feature>
<dbReference type="AlphaFoldDB" id="A0AAJ0B7H1"/>
<feature type="compositionally biased region" description="Basic and acidic residues" evidence="2">
    <location>
        <begin position="62"/>
        <end position="74"/>
    </location>
</feature>
<feature type="compositionally biased region" description="Basic and acidic residues" evidence="2">
    <location>
        <begin position="433"/>
        <end position="444"/>
    </location>
</feature>
<feature type="region of interest" description="Disordered" evidence="2">
    <location>
        <begin position="1"/>
        <end position="117"/>
    </location>
</feature>
<dbReference type="InterPro" id="IPR018554">
    <property type="entry name" value="FRQ"/>
</dbReference>
<feature type="region of interest" description="Disordered" evidence="2">
    <location>
        <begin position="211"/>
        <end position="305"/>
    </location>
</feature>
<dbReference type="GO" id="GO:0005634">
    <property type="term" value="C:nucleus"/>
    <property type="evidence" value="ECO:0007669"/>
    <property type="project" value="InterPro"/>
</dbReference>
<dbReference type="Pfam" id="PF09421">
    <property type="entry name" value="FRQ"/>
    <property type="match status" value="1"/>
</dbReference>
<evidence type="ECO:0000313" key="4">
    <source>
        <dbReference type="Proteomes" id="UP001239445"/>
    </source>
</evidence>
<proteinExistence type="predicted"/>
<feature type="region of interest" description="Disordered" evidence="2">
    <location>
        <begin position="329"/>
        <end position="446"/>
    </location>
</feature>